<evidence type="ECO:0000259" key="13">
    <source>
        <dbReference type="Pfam" id="PF01979"/>
    </source>
</evidence>
<evidence type="ECO:0000256" key="9">
    <source>
        <dbReference type="PIRNR" id="PIRNR038994"/>
    </source>
</evidence>
<evidence type="ECO:0000256" key="11">
    <source>
        <dbReference type="PIRSR" id="PIRSR038994-2"/>
    </source>
</evidence>
<evidence type="ECO:0000256" key="3">
    <source>
        <dbReference type="ARBA" id="ARBA00018029"/>
    </source>
</evidence>
<reference evidence="14 15" key="2">
    <citation type="journal article" date="2015" name="BMC Genomics">
        <title>Analysis of three genomes within the thermophilic bacterial species Caldanaerobacter subterraneus with a focus on carbon monoxide dehydrogenase evolution and hydrolase diversity.</title>
        <authorList>
            <person name="Sant'Anna F.H."/>
            <person name="Lebedinsky A.V."/>
            <person name="Sokolova T.G."/>
            <person name="Robb F.T."/>
            <person name="Gonzalez J.M."/>
        </authorList>
    </citation>
    <scope>NUCLEOTIDE SEQUENCE [LARGE SCALE GENOMIC DNA]</scope>
    <source>
        <strain evidence="14 15">DSM 12653</strain>
    </source>
</reference>
<dbReference type="CDD" id="cd00854">
    <property type="entry name" value="NagA"/>
    <property type="match status" value="1"/>
</dbReference>
<reference evidence="15" key="3">
    <citation type="submission" date="2015-02" db="EMBL/GenBank/DDBJ databases">
        <title>Genome analysis of three genomes within the thermophilic hydrogenogenic bacterial species Caldanaerobacter subterraneus.</title>
        <authorList>
            <person name="Sant'Anna F.H."/>
            <person name="Lebedinsky A."/>
            <person name="Sokolova T."/>
            <person name="Robb F.T."/>
            <person name="Gonzalez J.M."/>
        </authorList>
    </citation>
    <scope>NUCLEOTIDE SEQUENCE [LARGE SCALE GENOMIC DNA]</scope>
    <source>
        <strain evidence="15">DSM 12653</strain>
    </source>
</reference>
<dbReference type="InterPro" id="IPR011059">
    <property type="entry name" value="Metal-dep_hydrolase_composite"/>
</dbReference>
<dbReference type="NCBIfam" id="TIGR00221">
    <property type="entry name" value="nagA"/>
    <property type="match status" value="1"/>
</dbReference>
<proteinExistence type="inferred from homology"/>
<reference evidence="14 15" key="1">
    <citation type="submission" date="2008-07" db="EMBL/GenBank/DDBJ databases">
        <authorList>
            <person name="Gonzalez J."/>
            <person name="Sokolova T."/>
            <person name="Ferriera S."/>
            <person name="Johnson J."/>
            <person name="Kravitz S."/>
            <person name="Beeson K."/>
            <person name="Sutton G."/>
            <person name="Rogers Y.-H."/>
            <person name="Friedman R."/>
            <person name="Frazier M."/>
            <person name="Venter J.C."/>
        </authorList>
    </citation>
    <scope>NUCLEOTIDE SEQUENCE [LARGE SCALE GENOMIC DNA]</scope>
    <source>
        <strain evidence="14 15">DSM 12653</strain>
    </source>
</reference>
<name>B7R5W9_9THEO</name>
<feature type="domain" description="Amidohydrolase-related" evidence="13">
    <location>
        <begin position="58"/>
        <end position="386"/>
    </location>
</feature>
<accession>B7R5W9</accession>
<evidence type="ECO:0000256" key="7">
    <source>
        <dbReference type="ARBA" id="ARBA00047647"/>
    </source>
</evidence>
<dbReference type="GO" id="GO:0046872">
    <property type="term" value="F:metal ion binding"/>
    <property type="evidence" value="ECO:0007669"/>
    <property type="project" value="UniProtKB-KW"/>
</dbReference>
<evidence type="ECO:0000256" key="4">
    <source>
        <dbReference type="ARBA" id="ARBA00022723"/>
    </source>
</evidence>
<gene>
    <name evidence="14" type="ORF">CDSM653_00221</name>
</gene>
<dbReference type="SUPFAM" id="SSF51338">
    <property type="entry name" value="Composite domain of metallo-dependent hydrolases"/>
    <property type="match status" value="1"/>
</dbReference>
<dbReference type="EMBL" id="ABXP02000026">
    <property type="protein sequence ID" value="KKC30797.1"/>
    <property type="molecule type" value="Genomic_DNA"/>
</dbReference>
<evidence type="ECO:0000256" key="2">
    <source>
        <dbReference type="ARBA" id="ARBA00011899"/>
    </source>
</evidence>
<dbReference type="PANTHER" id="PTHR11113:SF14">
    <property type="entry name" value="N-ACETYLGLUCOSAMINE-6-PHOSPHATE DEACETYLASE"/>
    <property type="match status" value="1"/>
</dbReference>
<keyword evidence="4 12" id="KW-0479">Metal-binding</keyword>
<evidence type="ECO:0000256" key="5">
    <source>
        <dbReference type="ARBA" id="ARBA00022801"/>
    </source>
</evidence>
<feature type="active site" description="Proton donor/acceptor" evidence="10">
    <location>
        <position position="281"/>
    </location>
</feature>
<dbReference type="InterPro" id="IPR003764">
    <property type="entry name" value="GlcNAc_6-P_deAcase"/>
</dbReference>
<dbReference type="PANTHER" id="PTHR11113">
    <property type="entry name" value="N-ACETYLGLUCOSAMINE-6-PHOSPHATE DEACETYLASE"/>
    <property type="match status" value="1"/>
</dbReference>
<comment type="caution">
    <text evidence="14">The sequence shown here is derived from an EMBL/GenBank/DDBJ whole genome shotgun (WGS) entry which is preliminary data.</text>
</comment>
<feature type="binding site" evidence="12">
    <location>
        <position position="223"/>
    </location>
    <ligand>
        <name>Zn(2+)</name>
        <dbReference type="ChEBI" id="CHEBI:29105"/>
    </ligand>
</feature>
<dbReference type="InterPro" id="IPR006680">
    <property type="entry name" value="Amidohydro-rel"/>
</dbReference>
<evidence type="ECO:0000313" key="15">
    <source>
        <dbReference type="Proteomes" id="UP000010146"/>
    </source>
</evidence>
<comment type="catalytic activity">
    <reaction evidence="7">
        <text>N-acetyl-D-glucosamine 6-phosphate + H2O = D-glucosamine 6-phosphate + acetate</text>
        <dbReference type="Rhea" id="RHEA:22936"/>
        <dbReference type="ChEBI" id="CHEBI:15377"/>
        <dbReference type="ChEBI" id="CHEBI:30089"/>
        <dbReference type="ChEBI" id="CHEBI:57513"/>
        <dbReference type="ChEBI" id="CHEBI:58725"/>
        <dbReference type="EC" id="3.5.1.25"/>
    </reaction>
</comment>
<sequence>MGRILKVKKLILKNAEIYKEEEILYNGDLLIEEGKISKLGRNISEINAEVIDLKGKKIVPGFIDIHIHGGVGYDTMDATYEALNNISVHLAKHGVTSFCPTTMTMDIPDILRALENVKETMKKGVEGAEVLGAYVEGPFISKEHKGAQDEKYVLDPDKELFDQFYEVAGGNIKVIILAPEKDPSGDFIKHVIKKGVKVSLGHTSASYEEMKRGVDYGATIAVHTYNGMKGFHHREPGALGEVFLDDRIYGELICDFIHSHPAAVKLLVKIKGVDKIILISDAMAACGLGDGEYSLGGQKVYVKNGEARLKNGTLAGSTLTLDKALQNMTNLGISLFDAVKMVSTNASKAIGIYDKKGSIAVGKDADIVVLDSDLSVYMTIVGGKIVYSKE</sequence>
<comment type="cofactor">
    <cofactor evidence="12">
        <name>a divalent metal cation</name>
        <dbReference type="ChEBI" id="CHEBI:60240"/>
    </cofactor>
    <text evidence="12">Binds 1 divalent metal cation per subunit.</text>
</comment>
<dbReference type="Pfam" id="PF01979">
    <property type="entry name" value="Amidohydro_1"/>
    <property type="match status" value="1"/>
</dbReference>
<dbReference type="InterPro" id="IPR032466">
    <property type="entry name" value="Metal_Hydrolase"/>
</dbReference>
<comment type="similarity">
    <text evidence="1 9">Belongs to the metallo-dependent hydrolases superfamily. NagA family.</text>
</comment>
<keyword evidence="5 9" id="KW-0378">Hydrolase</keyword>
<dbReference type="GO" id="GO:0006046">
    <property type="term" value="P:N-acetylglucosamine catabolic process"/>
    <property type="evidence" value="ECO:0007669"/>
    <property type="project" value="TreeGrafter"/>
</dbReference>
<comment type="pathway">
    <text evidence="8">Amino-sugar metabolism; N-acetylneuraminate degradation; D-fructose 6-phosphate from N-acetylneuraminate: step 4/5.</text>
</comment>
<dbReference type="EC" id="3.5.1.25" evidence="2"/>
<evidence type="ECO:0000313" key="14">
    <source>
        <dbReference type="EMBL" id="KKC30797.1"/>
    </source>
</evidence>
<evidence type="ECO:0000256" key="1">
    <source>
        <dbReference type="ARBA" id="ARBA00010716"/>
    </source>
</evidence>
<dbReference type="GO" id="GO:0008448">
    <property type="term" value="F:N-acetylglucosamine-6-phosphate deacetylase activity"/>
    <property type="evidence" value="ECO:0007669"/>
    <property type="project" value="UniProtKB-EC"/>
</dbReference>
<keyword evidence="6 9" id="KW-0119">Carbohydrate metabolism</keyword>
<feature type="binding site" evidence="12">
    <location>
        <position position="136"/>
    </location>
    <ligand>
        <name>Zn(2+)</name>
        <dbReference type="ChEBI" id="CHEBI:29105"/>
    </ligand>
</feature>
<dbReference type="AlphaFoldDB" id="B7R5W9"/>
<dbReference type="SUPFAM" id="SSF51556">
    <property type="entry name" value="Metallo-dependent hydrolases"/>
    <property type="match status" value="1"/>
</dbReference>
<evidence type="ECO:0000256" key="8">
    <source>
        <dbReference type="ARBA" id="ARBA00060590"/>
    </source>
</evidence>
<dbReference type="Gene3D" id="2.30.40.10">
    <property type="entry name" value="Urease, subunit C, domain 1"/>
    <property type="match status" value="1"/>
</dbReference>
<feature type="binding site" evidence="11">
    <location>
        <position position="147"/>
    </location>
    <ligand>
        <name>substrate</name>
    </ligand>
</feature>
<evidence type="ECO:0000256" key="6">
    <source>
        <dbReference type="ARBA" id="ARBA00023277"/>
    </source>
</evidence>
<evidence type="ECO:0000256" key="10">
    <source>
        <dbReference type="PIRSR" id="PIRSR038994-1"/>
    </source>
</evidence>
<evidence type="ECO:0000256" key="12">
    <source>
        <dbReference type="PIRSR" id="PIRSR038994-3"/>
    </source>
</evidence>
<feature type="binding site" evidence="11">
    <location>
        <position position="234"/>
    </location>
    <ligand>
        <name>substrate</name>
    </ligand>
</feature>
<dbReference type="PIRSF" id="PIRSF038994">
    <property type="entry name" value="NagA"/>
    <property type="match status" value="1"/>
</dbReference>
<protein>
    <recommendedName>
        <fullName evidence="3">N-acetylglucosamine-6-phosphate deacetylase</fullName>
        <ecNumber evidence="2">3.5.1.25</ecNumber>
    </recommendedName>
</protein>
<organism evidence="14 15">
    <name type="scientific">Caldanaerobacter subterraneus subsp. pacificus DSM 12653</name>
    <dbReference type="NCBI Taxonomy" id="391606"/>
    <lineage>
        <taxon>Bacteria</taxon>
        <taxon>Bacillati</taxon>
        <taxon>Bacillota</taxon>
        <taxon>Clostridia</taxon>
        <taxon>Thermoanaerobacterales</taxon>
        <taxon>Thermoanaerobacteraceae</taxon>
        <taxon>Caldanaerobacter</taxon>
    </lineage>
</organism>
<feature type="binding site" evidence="11">
    <location>
        <begin position="314"/>
        <end position="316"/>
    </location>
    <ligand>
        <name>substrate</name>
    </ligand>
</feature>
<feature type="binding site" evidence="11">
    <location>
        <position position="258"/>
    </location>
    <ligand>
        <name>substrate</name>
    </ligand>
</feature>
<feature type="binding site" evidence="11">
    <location>
        <begin position="226"/>
        <end position="227"/>
    </location>
    <ligand>
        <name>substrate</name>
    </ligand>
</feature>
<dbReference type="FunFam" id="3.20.20.140:FF:000004">
    <property type="entry name" value="N-acetylglucosamine-6-phosphate deacetylase"/>
    <property type="match status" value="1"/>
</dbReference>
<feature type="binding site" evidence="12">
    <location>
        <position position="202"/>
    </location>
    <ligand>
        <name>Zn(2+)</name>
        <dbReference type="ChEBI" id="CHEBI:29105"/>
    </ligand>
</feature>
<dbReference type="Gene3D" id="3.20.20.140">
    <property type="entry name" value="Metal-dependent hydrolases"/>
    <property type="match status" value="1"/>
</dbReference>
<dbReference type="Proteomes" id="UP000010146">
    <property type="component" value="Unassembled WGS sequence"/>
</dbReference>